<keyword evidence="12" id="KW-1185">Reference proteome</keyword>
<dbReference type="InterPro" id="IPR017853">
    <property type="entry name" value="GH"/>
</dbReference>
<keyword evidence="8" id="KW-0732">Signal</keyword>
<evidence type="ECO:0000256" key="1">
    <source>
        <dbReference type="ARBA" id="ARBA00007495"/>
    </source>
</evidence>
<dbReference type="InterPro" id="IPR002509">
    <property type="entry name" value="NODB_dom"/>
</dbReference>
<dbReference type="Gene3D" id="2.60.40.1190">
    <property type="match status" value="1"/>
</dbReference>
<dbReference type="PANTHER" id="PTHR31490:SF90">
    <property type="entry name" value="ENDO-1,4-BETA-XYLANASE A"/>
    <property type="match status" value="1"/>
</dbReference>
<dbReference type="Gene3D" id="2.60.120.260">
    <property type="entry name" value="Galactose-binding domain-like"/>
    <property type="match status" value="2"/>
</dbReference>
<keyword evidence="2" id="KW-0677">Repeat</keyword>
<evidence type="ECO:0000256" key="7">
    <source>
        <dbReference type="RuleBase" id="RU361174"/>
    </source>
</evidence>
<dbReference type="Proteomes" id="UP001595685">
    <property type="component" value="Unassembled WGS sequence"/>
</dbReference>
<feature type="signal peptide" evidence="8">
    <location>
        <begin position="1"/>
        <end position="19"/>
    </location>
</feature>
<dbReference type="EMBL" id="JBHRWW010000015">
    <property type="protein sequence ID" value="MFC3690052.1"/>
    <property type="molecule type" value="Genomic_DNA"/>
</dbReference>
<evidence type="ECO:0000256" key="3">
    <source>
        <dbReference type="ARBA" id="ARBA00022801"/>
    </source>
</evidence>
<dbReference type="InterPro" id="IPR044846">
    <property type="entry name" value="GH10"/>
</dbReference>
<dbReference type="CDD" id="cd00005">
    <property type="entry name" value="CBM9_like_1"/>
    <property type="match status" value="1"/>
</dbReference>
<keyword evidence="5 7" id="KW-0326">Glycosidase</keyword>
<name>A0ABV7WM78_9MICO</name>
<keyword evidence="3 7" id="KW-0378">Hydrolase</keyword>
<comment type="caution">
    <text evidence="11">The sequence shown here is derived from an EMBL/GenBank/DDBJ whole genome shotgun (WGS) entry which is preliminary data.</text>
</comment>
<reference evidence="12" key="1">
    <citation type="journal article" date="2019" name="Int. J. Syst. Evol. Microbiol.">
        <title>The Global Catalogue of Microorganisms (GCM) 10K type strain sequencing project: providing services to taxonomists for standard genome sequencing and annotation.</title>
        <authorList>
            <consortium name="The Broad Institute Genomics Platform"/>
            <consortium name="The Broad Institute Genome Sequencing Center for Infectious Disease"/>
            <person name="Wu L."/>
            <person name="Ma J."/>
        </authorList>
    </citation>
    <scope>NUCLEOTIDE SEQUENCE [LARGE SCALE GENOMIC DNA]</scope>
    <source>
        <strain evidence="12">NCAIM B.02333</strain>
    </source>
</reference>
<dbReference type="InterPro" id="IPR010502">
    <property type="entry name" value="Carb-bd_dom_fam9"/>
</dbReference>
<evidence type="ECO:0000256" key="8">
    <source>
        <dbReference type="SAM" id="SignalP"/>
    </source>
</evidence>
<protein>
    <recommendedName>
        <fullName evidence="7">Beta-xylanase</fullName>
        <ecNumber evidence="7">3.2.1.8</ecNumber>
    </recommendedName>
</protein>
<dbReference type="Pfam" id="PF02018">
    <property type="entry name" value="CBM_4_9"/>
    <property type="match status" value="2"/>
</dbReference>
<dbReference type="Gene3D" id="3.20.20.80">
    <property type="entry name" value="Glycosidases"/>
    <property type="match status" value="1"/>
</dbReference>
<dbReference type="SUPFAM" id="SSF88713">
    <property type="entry name" value="Glycoside hydrolase/deacetylase"/>
    <property type="match status" value="1"/>
</dbReference>
<dbReference type="Pfam" id="PF06452">
    <property type="entry name" value="CBM9_1"/>
    <property type="match status" value="1"/>
</dbReference>
<keyword evidence="4 7" id="KW-0119">Carbohydrate metabolism</keyword>
<evidence type="ECO:0000256" key="2">
    <source>
        <dbReference type="ARBA" id="ARBA00022737"/>
    </source>
</evidence>
<evidence type="ECO:0000256" key="4">
    <source>
        <dbReference type="ARBA" id="ARBA00023277"/>
    </source>
</evidence>
<dbReference type="InterPro" id="IPR001000">
    <property type="entry name" value="GH10_dom"/>
</dbReference>
<dbReference type="SUPFAM" id="SSF49785">
    <property type="entry name" value="Galactose-binding domain-like"/>
    <property type="match status" value="2"/>
</dbReference>
<dbReference type="PROSITE" id="PS51760">
    <property type="entry name" value="GH10_2"/>
    <property type="match status" value="1"/>
</dbReference>
<gene>
    <name evidence="11" type="ORF">ACFOLH_17025</name>
</gene>
<feature type="domain" description="NodB homology" evidence="9">
    <location>
        <begin position="214"/>
        <end position="400"/>
    </location>
</feature>
<feature type="domain" description="GH10" evidence="10">
    <location>
        <begin position="566"/>
        <end position="914"/>
    </location>
</feature>
<dbReference type="InterPro" id="IPR008979">
    <property type="entry name" value="Galactose-bd-like_sf"/>
</dbReference>
<proteinExistence type="inferred from homology"/>
<dbReference type="RefSeq" id="WP_340292910.1">
    <property type="nucleotide sequence ID" value="NZ_JBBEOI010000088.1"/>
</dbReference>
<keyword evidence="6 7" id="KW-0624">Polysaccharide degradation</keyword>
<organism evidence="11 12">
    <name type="scientific">Aquipuribacter hungaricus</name>
    <dbReference type="NCBI Taxonomy" id="545624"/>
    <lineage>
        <taxon>Bacteria</taxon>
        <taxon>Bacillati</taxon>
        <taxon>Actinomycetota</taxon>
        <taxon>Actinomycetes</taxon>
        <taxon>Micrococcales</taxon>
        <taxon>Intrasporangiaceae</taxon>
        <taxon>Aquipuribacter</taxon>
    </lineage>
</organism>
<accession>A0ABV7WM78</accession>
<evidence type="ECO:0000313" key="12">
    <source>
        <dbReference type="Proteomes" id="UP001595685"/>
    </source>
</evidence>
<dbReference type="InterPro" id="IPR011330">
    <property type="entry name" value="Glyco_hydro/deAcase_b/a-brl"/>
</dbReference>
<comment type="similarity">
    <text evidence="1 7">Belongs to the glycosyl hydrolase 10 (cellulase F) family.</text>
</comment>
<dbReference type="SUPFAM" id="SSF49344">
    <property type="entry name" value="CBD9-like"/>
    <property type="match status" value="1"/>
</dbReference>
<dbReference type="PANTHER" id="PTHR31490">
    <property type="entry name" value="GLYCOSYL HYDROLASE"/>
    <property type="match status" value="1"/>
</dbReference>
<evidence type="ECO:0000259" key="9">
    <source>
        <dbReference type="PROSITE" id="PS51677"/>
    </source>
</evidence>
<dbReference type="CDD" id="cd10917">
    <property type="entry name" value="CE4_NodB_like_6s_7s"/>
    <property type="match status" value="1"/>
</dbReference>
<dbReference type="InterPro" id="IPR003305">
    <property type="entry name" value="CenC_carb-bd"/>
</dbReference>
<evidence type="ECO:0000259" key="10">
    <source>
        <dbReference type="PROSITE" id="PS51760"/>
    </source>
</evidence>
<dbReference type="SUPFAM" id="SSF51445">
    <property type="entry name" value="(Trans)glycosidases"/>
    <property type="match status" value="1"/>
</dbReference>
<dbReference type="PRINTS" id="PR00134">
    <property type="entry name" value="GLHYDRLASE10"/>
</dbReference>
<dbReference type="SMART" id="SM00633">
    <property type="entry name" value="Glyco_10"/>
    <property type="match status" value="1"/>
</dbReference>
<dbReference type="EC" id="3.2.1.8" evidence="7"/>
<evidence type="ECO:0000256" key="5">
    <source>
        <dbReference type="ARBA" id="ARBA00023295"/>
    </source>
</evidence>
<sequence length="1357" mass="141927">MPWGAGLLAVLVAGGTVAAAPVAATGATTSGDDPVVVVSTDFSDGSYAPWTASGGPALSVVPVDGDPALLVSGRTADFDGIQSPTGLLQPGVPHTFTMRARLAPGTTGPAGVRFVVKPAYTWVGNTTMTADAWTTVSGTFTAPADADPATLQVYLGTADLTGPYDYLVDDIVITRDGDGGGEGPWVPTPDPSFVLGGAVSPTVAQVSRARGTGDVAALTFDDGPNPGETEALLDYLGERDVTATFCVIGQNITAPGGAQILRRIVAEGHTLCNHSTSYADMGSFTQAQVEADLKANLATIRTALGDPEAEVPYFRAPNGSWGVTPEVAVALGMQPLGLGNVILDWDGNDLSVATLTANLRGAITPGAVALAHDGGGNREATVAAVRTVVDERLAQGFTFTLPQGGAADGGTGTPGGGVVLSTDFEDGLGGWVPRGDAAGDPTVAVTTAQAHTGTQSALVSGRTSQGDGIGYDVTGLLTPGTSYEISAWVRLGSGSAPVWLSMQRTSGGATSFDTVAQFTGITSGGWTQVTATYQLPPSDSAFLYLETAYPDGTTADLYVDDVVVRSQDAPQVEDLLPLEDTVDFPAGVAIDSRETTGAASQLLLRHFDQVTSENYMKPEAWYTADRTFRTNPEATTLMDFAVDNDLDVYGHTLVWHSQTPAWFFQAADGTPLTTSEADKQVLRDRMRTHIFAVAEALSTGGGYGEFGSETNPLTAFDVVNEVVSDGRAESDGLRRSEWYRVLGEEFIDLAFVYADEAFNDVYAAEGSDRPVLLTINDYNTEQSGKQARLKALVERLLARDVPVDAVGHQFHVSLAMPVQALEDAIVAFADLPVQQVVSELDVTIGTPVTQANLVEQGYYYRDAFRVFREYSEELFSVTVWGLTDGRSWRVDSGAPLLFDDTLTGKPAYYGAVDGELPARQQAEFVFAGDLPLTADAPSSGVWDRLPLFPVEDVADFQLRWAGDHLTAYVSVTDATVQAADGLTLVVDGVEHTFRRDGTGSVRGVVTTTAAGYDVVVHLPVTGAAEGDQVGFDLRVTDGIATSGWNTPGALGTLTLVEALSYTEVVETSAAPTIDGTVDAAWSAASVVTTDKQIEGTGGATAAVRTLWRDQTLYVLAEVTDPTLDATGSDPWIQDSLEIFLDTGNVKNGPYRYDDTQIRISYLGATSFGTGDEAFQQNRLVSATRVVPGGYVVEASVSLLESGGLGSFQGLDFQVNDATAGARTSVRSWADPTGLGYQSTARWGVGELVAAPVVEPEPEPDPVVTVEDRHLRLGSTVPVRLTGYVAGSTVELILGARRGSSFDLGSVVVGADGTATASVTVPAGADRGRQTLTATAGAVTASTYVVVQGPAVPVRGRP</sequence>
<evidence type="ECO:0000313" key="11">
    <source>
        <dbReference type="EMBL" id="MFC3690052.1"/>
    </source>
</evidence>
<dbReference type="Gene3D" id="3.20.20.370">
    <property type="entry name" value="Glycoside hydrolase/deacetylase"/>
    <property type="match status" value="1"/>
</dbReference>
<dbReference type="PROSITE" id="PS51677">
    <property type="entry name" value="NODB"/>
    <property type="match status" value="1"/>
</dbReference>
<dbReference type="Pfam" id="PF00331">
    <property type="entry name" value="Glyco_hydro_10"/>
    <property type="match status" value="1"/>
</dbReference>
<feature type="chain" id="PRO_5046949258" description="Beta-xylanase" evidence="8">
    <location>
        <begin position="20"/>
        <end position="1357"/>
    </location>
</feature>
<dbReference type="Pfam" id="PF01522">
    <property type="entry name" value="Polysacc_deac_1"/>
    <property type="match status" value="1"/>
</dbReference>
<evidence type="ECO:0000256" key="6">
    <source>
        <dbReference type="ARBA" id="ARBA00023326"/>
    </source>
</evidence>
<comment type="catalytic activity">
    <reaction evidence="7">
        <text>Endohydrolysis of (1-&gt;4)-beta-D-xylosidic linkages in xylans.</text>
        <dbReference type="EC" id="3.2.1.8"/>
    </reaction>
</comment>